<dbReference type="Proteomes" id="UP001369082">
    <property type="component" value="Unassembled WGS sequence"/>
</dbReference>
<proteinExistence type="predicted"/>
<protein>
    <submittedName>
        <fullName evidence="1">Uncharacterized protein</fullName>
    </submittedName>
</protein>
<dbReference type="EMBL" id="JBAKAZ010000066">
    <property type="protein sequence ID" value="MEL0630593.1"/>
    <property type="molecule type" value="Genomic_DNA"/>
</dbReference>
<reference evidence="1 2" key="1">
    <citation type="submission" date="2024-02" db="EMBL/GenBank/DDBJ databases">
        <title>Bacteria isolated from the canopy kelp, Nereocystis luetkeana.</title>
        <authorList>
            <person name="Pfister C.A."/>
            <person name="Younker I.T."/>
            <person name="Light S.H."/>
        </authorList>
    </citation>
    <scope>NUCLEOTIDE SEQUENCE [LARGE SCALE GENOMIC DNA]</scope>
    <source>
        <strain evidence="1 2">TI.1.05</strain>
    </source>
</reference>
<name>A0ABU9GTD7_9GAMM</name>
<evidence type="ECO:0000313" key="2">
    <source>
        <dbReference type="Proteomes" id="UP001369082"/>
    </source>
</evidence>
<organism evidence="1 2">
    <name type="scientific">Psychromonas aquatilis</name>
    <dbReference type="NCBI Taxonomy" id="2005072"/>
    <lineage>
        <taxon>Bacteria</taxon>
        <taxon>Pseudomonadati</taxon>
        <taxon>Pseudomonadota</taxon>
        <taxon>Gammaproteobacteria</taxon>
        <taxon>Alteromonadales</taxon>
        <taxon>Psychromonadaceae</taxon>
        <taxon>Psychromonas</taxon>
    </lineage>
</organism>
<gene>
    <name evidence="1" type="ORF">V6256_13335</name>
</gene>
<accession>A0ABU9GTD7</accession>
<comment type="caution">
    <text evidence="1">The sequence shown here is derived from an EMBL/GenBank/DDBJ whole genome shotgun (WGS) entry which is preliminary data.</text>
</comment>
<feature type="non-terminal residue" evidence="1">
    <location>
        <position position="1"/>
    </location>
</feature>
<keyword evidence="2" id="KW-1185">Reference proteome</keyword>
<dbReference type="RefSeq" id="WP_341598719.1">
    <property type="nucleotide sequence ID" value="NZ_JBAKAZ010000066.1"/>
</dbReference>
<sequence>IASAREAEATAPRSKTKIIEVKYNKVKSEVLFLLIASTRNAEKGVAELLAHRITQRLLKG</sequence>
<evidence type="ECO:0000313" key="1">
    <source>
        <dbReference type="EMBL" id="MEL0630593.1"/>
    </source>
</evidence>